<dbReference type="InterPro" id="IPR015421">
    <property type="entry name" value="PyrdxlP-dep_Trfase_major"/>
</dbReference>
<dbReference type="GO" id="GO:0030170">
    <property type="term" value="F:pyridoxal phosphate binding"/>
    <property type="evidence" value="ECO:0007669"/>
    <property type="project" value="TreeGrafter"/>
</dbReference>
<dbReference type="AlphaFoldDB" id="A0A7R8WIF0"/>
<accession>A0A7R8WIF0</accession>
<dbReference type="PANTHER" id="PTHR30244">
    <property type="entry name" value="TRANSAMINASE"/>
    <property type="match status" value="1"/>
</dbReference>
<dbReference type="Pfam" id="PF01041">
    <property type="entry name" value="DegT_DnrJ_EryC1"/>
    <property type="match status" value="1"/>
</dbReference>
<dbReference type="EMBL" id="OB664506">
    <property type="protein sequence ID" value="CAD7232315.1"/>
    <property type="molecule type" value="Genomic_DNA"/>
</dbReference>
<dbReference type="Pfam" id="PF25137">
    <property type="entry name" value="ADH_Fe_C"/>
    <property type="match status" value="1"/>
</dbReference>
<dbReference type="SUPFAM" id="SSF56796">
    <property type="entry name" value="Dehydroquinate synthase-like"/>
    <property type="match status" value="1"/>
</dbReference>
<gene>
    <name evidence="2" type="ORF">CTOB1V02_LOCUS10151</name>
</gene>
<dbReference type="Gene3D" id="3.90.1150.10">
    <property type="entry name" value="Aspartate Aminotransferase, domain 1"/>
    <property type="match status" value="1"/>
</dbReference>
<evidence type="ECO:0000259" key="1">
    <source>
        <dbReference type="Pfam" id="PF25137"/>
    </source>
</evidence>
<protein>
    <recommendedName>
        <fullName evidence="1">Fe-containing alcohol dehydrogenase-like C-terminal domain-containing protein</fullName>
    </recommendedName>
</protein>
<proteinExistence type="predicted"/>
<dbReference type="InterPro" id="IPR015422">
    <property type="entry name" value="PyrdxlP-dep_Trfase_small"/>
</dbReference>
<dbReference type="SUPFAM" id="SSF53383">
    <property type="entry name" value="PLP-dependent transferases"/>
    <property type="match status" value="1"/>
</dbReference>
<dbReference type="OrthoDB" id="422066at2759"/>
<organism evidence="2">
    <name type="scientific">Cyprideis torosa</name>
    <dbReference type="NCBI Taxonomy" id="163714"/>
    <lineage>
        <taxon>Eukaryota</taxon>
        <taxon>Metazoa</taxon>
        <taxon>Ecdysozoa</taxon>
        <taxon>Arthropoda</taxon>
        <taxon>Crustacea</taxon>
        <taxon>Oligostraca</taxon>
        <taxon>Ostracoda</taxon>
        <taxon>Podocopa</taxon>
        <taxon>Podocopida</taxon>
        <taxon>Cytherocopina</taxon>
        <taxon>Cytheroidea</taxon>
        <taxon>Cytherideidae</taxon>
        <taxon>Cyprideis</taxon>
    </lineage>
</organism>
<dbReference type="Gene3D" id="1.20.1090.10">
    <property type="entry name" value="Dehydroquinate synthase-like - alpha domain"/>
    <property type="match status" value="1"/>
</dbReference>
<feature type="domain" description="Fe-containing alcohol dehydrogenase-like C-terminal" evidence="1">
    <location>
        <begin position="464"/>
        <end position="575"/>
    </location>
</feature>
<name>A0A7R8WIF0_9CRUS</name>
<evidence type="ECO:0000313" key="2">
    <source>
        <dbReference type="EMBL" id="CAD7232315.1"/>
    </source>
</evidence>
<dbReference type="GO" id="GO:0000271">
    <property type="term" value="P:polysaccharide biosynthetic process"/>
    <property type="evidence" value="ECO:0007669"/>
    <property type="project" value="TreeGrafter"/>
</dbReference>
<dbReference type="GO" id="GO:0008483">
    <property type="term" value="F:transaminase activity"/>
    <property type="evidence" value="ECO:0007669"/>
    <property type="project" value="TreeGrafter"/>
</dbReference>
<dbReference type="InterPro" id="IPR000653">
    <property type="entry name" value="DegT/StrS_aminotransferase"/>
</dbReference>
<sequence>MAGRELFGEEEKKEVMDVLETGILFRYGHEAERKDHWKARDLEAEVTKYTGANYAHAISSGSTAVATAMAAAGIGYGDEVICTPFTFLATIEEAFYAGALPVFAEIDETLCLSAEGIEKAISPKTKAVVLVHMCGAAADMDSIIEVCNKHNLLLLEDCGQALGAWYKGKHVGLFGTGGGFSFDFFKITTCGEGGVYITNDKTAYETASWYSDHGHTHEGNNRGMEPHHIMGRNFRLSELNAAIGLAQMRKIETIRNINRENKAVFKEVMEQIPELSFRHIPDPDGDSGTFLNFFLPTQELAEKAVNKMKSEGLGGFDYWYKNMYHFINQWDHVKNMKAPQKLAIHEFGAPQDYQNLHLPKSQEVIGRLISFGIKAAWSKEETQAYAEKIAKAYFEGKSLPDQLPLEGKDKLIFINVDEYEPKTEQIDALRDELLAYNGLPSGLVGIGGGSVMDIAKAVSTQWFYTGMDTYIHDEESKSGIFYNTFAAAYGDKSLELCEEIFLGPNAGQNPENDEKLMIASLFGGLSLTYSEVGVCHALSYGLSYVFGDRHGYANCIAFNHLEEYYGDAVKKFKDMVAQHEVPLPQNRAANWTEEEILKMSEVAYNLPHMWHHALGEDWKNKISIPQIADLYRRM</sequence>
<dbReference type="Gene3D" id="3.40.640.10">
    <property type="entry name" value="Type I PLP-dependent aspartate aminotransferase-like (Major domain)"/>
    <property type="match status" value="1"/>
</dbReference>
<dbReference type="InterPro" id="IPR056798">
    <property type="entry name" value="ADH_Fe_C"/>
</dbReference>
<dbReference type="PANTHER" id="PTHR30244:SF34">
    <property type="entry name" value="DTDP-4-AMINO-4,6-DIDEOXYGALACTOSE TRANSAMINASE"/>
    <property type="match status" value="1"/>
</dbReference>
<dbReference type="InterPro" id="IPR015424">
    <property type="entry name" value="PyrdxlP-dep_Trfase"/>
</dbReference>
<reference evidence="2" key="1">
    <citation type="submission" date="2020-11" db="EMBL/GenBank/DDBJ databases">
        <authorList>
            <person name="Tran Van P."/>
        </authorList>
    </citation>
    <scope>NUCLEOTIDE SEQUENCE</scope>
</reference>